<protein>
    <submittedName>
        <fullName evidence="2">Uncharacterized protein</fullName>
    </submittedName>
</protein>
<evidence type="ECO:0000313" key="2">
    <source>
        <dbReference type="EMBL" id="KAJ8788370.1"/>
    </source>
</evidence>
<dbReference type="AlphaFoldDB" id="A0AB34HC92"/>
<organism evidence="2 3">
    <name type="scientific">Eschrichtius robustus</name>
    <name type="common">California gray whale</name>
    <name type="synonym">Eschrichtius gibbosus</name>
    <dbReference type="NCBI Taxonomy" id="9764"/>
    <lineage>
        <taxon>Eukaryota</taxon>
        <taxon>Metazoa</taxon>
        <taxon>Chordata</taxon>
        <taxon>Craniata</taxon>
        <taxon>Vertebrata</taxon>
        <taxon>Euteleostomi</taxon>
        <taxon>Mammalia</taxon>
        <taxon>Eutheria</taxon>
        <taxon>Laurasiatheria</taxon>
        <taxon>Artiodactyla</taxon>
        <taxon>Whippomorpha</taxon>
        <taxon>Cetacea</taxon>
        <taxon>Mysticeti</taxon>
        <taxon>Eschrichtiidae</taxon>
        <taxon>Eschrichtius</taxon>
    </lineage>
</organism>
<evidence type="ECO:0000256" key="1">
    <source>
        <dbReference type="SAM" id="MobiDB-lite"/>
    </source>
</evidence>
<reference evidence="2 3" key="1">
    <citation type="submission" date="2022-11" db="EMBL/GenBank/DDBJ databases">
        <title>Whole genome sequence of Eschrichtius robustus ER-17-0199.</title>
        <authorList>
            <person name="Bruniche-Olsen A."/>
            <person name="Black A.N."/>
            <person name="Fields C.J."/>
            <person name="Walden K."/>
            <person name="Dewoody J.A."/>
        </authorList>
    </citation>
    <scope>NUCLEOTIDE SEQUENCE [LARGE SCALE GENOMIC DNA]</scope>
    <source>
        <strain evidence="2">ER-17-0199</strain>
        <tissue evidence="2">Blubber</tissue>
    </source>
</reference>
<comment type="caution">
    <text evidence="2">The sequence shown here is derived from an EMBL/GenBank/DDBJ whole genome shotgun (WGS) entry which is preliminary data.</text>
</comment>
<evidence type="ECO:0000313" key="3">
    <source>
        <dbReference type="Proteomes" id="UP001159641"/>
    </source>
</evidence>
<dbReference type="Proteomes" id="UP001159641">
    <property type="component" value="Unassembled WGS sequence"/>
</dbReference>
<name>A0AB34HC92_ESCRO</name>
<feature type="region of interest" description="Disordered" evidence="1">
    <location>
        <begin position="129"/>
        <end position="153"/>
    </location>
</feature>
<feature type="region of interest" description="Disordered" evidence="1">
    <location>
        <begin position="187"/>
        <end position="206"/>
    </location>
</feature>
<keyword evidence="3" id="KW-1185">Reference proteome</keyword>
<accession>A0AB34HC92</accession>
<feature type="region of interest" description="Disordered" evidence="1">
    <location>
        <begin position="47"/>
        <end position="77"/>
    </location>
</feature>
<feature type="compositionally biased region" description="Low complexity" evidence="1">
    <location>
        <begin position="141"/>
        <end position="153"/>
    </location>
</feature>
<proteinExistence type="predicted"/>
<dbReference type="EMBL" id="JAIQCJ010001624">
    <property type="protein sequence ID" value="KAJ8788370.1"/>
    <property type="molecule type" value="Genomic_DNA"/>
</dbReference>
<feature type="compositionally biased region" description="Gly residues" evidence="1">
    <location>
        <begin position="193"/>
        <end position="206"/>
    </location>
</feature>
<feature type="compositionally biased region" description="Gly residues" evidence="1">
    <location>
        <begin position="65"/>
        <end position="77"/>
    </location>
</feature>
<sequence length="206" mass="21207">MEYYRASRCNGLDLHYPSTSGTVARKDHGSSLARAGSLFAVRLLLSPSPAPPNSHPGARSSTSGVRGGDNGSGAGGAGRQLTGVFGFASWPLSRPAWALWAAGRPAAAGSRSWRAERRPVRGAAEAQHVKERRHPVRGEPLSRPGWPRRPSSSRWVPAALQGVAGPGCKQRGGRAEERAFAASGAALGKEGGKGWGGGSRVGAGGA</sequence>
<gene>
    <name evidence="2" type="ORF">J1605_000426</name>
</gene>